<dbReference type="Pfam" id="PF20463">
    <property type="entry name" value="PDH_C"/>
    <property type="match status" value="1"/>
</dbReference>
<dbReference type="Gene3D" id="3.40.50.720">
    <property type="entry name" value="NAD(P)-binding Rossmann-like Domain"/>
    <property type="match status" value="1"/>
</dbReference>
<evidence type="ECO:0000256" key="1">
    <source>
        <dbReference type="ARBA" id="ARBA00007964"/>
    </source>
</evidence>
<keyword evidence="2" id="KW-0560">Oxidoreductase</keyword>
<dbReference type="InterPro" id="IPR046825">
    <property type="entry name" value="PDH_C"/>
</dbReference>
<dbReference type="PANTHER" id="PTHR21363">
    <property type="entry name" value="PREPHENATE DEHYDROGENASE"/>
    <property type="match status" value="1"/>
</dbReference>
<evidence type="ECO:0000313" key="4">
    <source>
        <dbReference type="EMBL" id="GAA4997046.1"/>
    </source>
</evidence>
<dbReference type="NCBIfam" id="NF005109">
    <property type="entry name" value="PRK06545.2-1"/>
    <property type="match status" value="1"/>
</dbReference>
<dbReference type="InterPro" id="IPR008927">
    <property type="entry name" value="6-PGluconate_DH-like_C_sf"/>
</dbReference>
<evidence type="ECO:0000259" key="3">
    <source>
        <dbReference type="PROSITE" id="PS51176"/>
    </source>
</evidence>
<dbReference type="SUPFAM" id="SSF48179">
    <property type="entry name" value="6-phosphogluconate dehydrogenase C-terminal domain-like"/>
    <property type="match status" value="1"/>
</dbReference>
<dbReference type="NCBIfam" id="NF005111">
    <property type="entry name" value="PRK06545.2-3"/>
    <property type="match status" value="1"/>
</dbReference>
<feature type="domain" description="Prephenate/arogenate dehydrogenase" evidence="3">
    <location>
        <begin position="48"/>
        <end position="329"/>
    </location>
</feature>
<dbReference type="PROSITE" id="PS51176">
    <property type="entry name" value="PDH_ADH"/>
    <property type="match status" value="1"/>
</dbReference>
<protein>
    <submittedName>
        <fullName evidence="4">Prephenate dehydrogenase</fullName>
    </submittedName>
</protein>
<keyword evidence="5" id="KW-1185">Reference proteome</keyword>
<reference evidence="5" key="1">
    <citation type="journal article" date="2019" name="Int. J. Syst. Evol. Microbiol.">
        <title>The Global Catalogue of Microorganisms (GCM) 10K type strain sequencing project: providing services to taxonomists for standard genome sequencing and annotation.</title>
        <authorList>
            <consortium name="The Broad Institute Genomics Platform"/>
            <consortium name="The Broad Institute Genome Sequencing Center for Infectious Disease"/>
            <person name="Wu L."/>
            <person name="Ma J."/>
        </authorList>
    </citation>
    <scope>NUCLEOTIDE SEQUENCE [LARGE SCALE GENOMIC DNA]</scope>
    <source>
        <strain evidence="5">JCM 17986</strain>
    </source>
</reference>
<dbReference type="InterPro" id="IPR003099">
    <property type="entry name" value="Prephen_DH"/>
</dbReference>
<dbReference type="Proteomes" id="UP001500466">
    <property type="component" value="Unassembled WGS sequence"/>
</dbReference>
<gene>
    <name evidence="4" type="ORF">GCM10023205_82890</name>
</gene>
<name>A0ABP9IG11_9ACTN</name>
<evidence type="ECO:0000256" key="2">
    <source>
        <dbReference type="ARBA" id="ARBA00023002"/>
    </source>
</evidence>
<evidence type="ECO:0000313" key="5">
    <source>
        <dbReference type="Proteomes" id="UP001500466"/>
    </source>
</evidence>
<comment type="caution">
    <text evidence="4">The sequence shown here is derived from an EMBL/GenBank/DDBJ whole genome shotgun (WGS) entry which is preliminary data.</text>
</comment>
<dbReference type="InterPro" id="IPR046826">
    <property type="entry name" value="PDH_N"/>
</dbReference>
<dbReference type="Gene3D" id="1.10.3660.10">
    <property type="entry name" value="6-phosphogluconate dehydrogenase C-terminal like domain"/>
    <property type="match status" value="1"/>
</dbReference>
<dbReference type="Pfam" id="PF02153">
    <property type="entry name" value="PDH_N"/>
    <property type="match status" value="1"/>
</dbReference>
<comment type="similarity">
    <text evidence="1">Belongs to the prephenate/arogenate dehydrogenase family.</text>
</comment>
<dbReference type="InterPro" id="IPR050812">
    <property type="entry name" value="Preph/Arog_dehydrog"/>
</dbReference>
<dbReference type="SUPFAM" id="SSF51735">
    <property type="entry name" value="NAD(P)-binding Rossmann-fold domains"/>
    <property type="match status" value="1"/>
</dbReference>
<sequence>MRGGDLRCGAAGPGRIAWDGHWTDRIPGPRPPCAHRAGFPAATEFAMRTAAVVGTGLIGTSVALALAARGITVYLHDADATAVRTAAALGAGLAETPPAPVDLAVLAVPPGRIGATLKSCQDADLAHSYTDVGSVKEQPLRDIEALGCDVSRYIGGHPLAGRERSGPLAARADLFDGRPWVLTPARDTDTETLNRALEMVALCRAVPVVMEPRAHDHAVALVSHAPHLVSALMAARLEEAADSATRLAGQGVRDVTRIAGSDPRLWIEILGANAGAVADVLAGVADDLHDTVAALRALAAEDDAKRQEGSDGIAGILRRGNAGHARIPGKHGAPAARYEAVPVVVGDQPGELARLFADVGASGVNIEDIAIDHAPGRAAGLVELMIDPAAADGLVLDLRRKGWNVQR</sequence>
<dbReference type="InterPro" id="IPR036291">
    <property type="entry name" value="NAD(P)-bd_dom_sf"/>
</dbReference>
<dbReference type="EMBL" id="BAABHS010000065">
    <property type="protein sequence ID" value="GAA4997046.1"/>
    <property type="molecule type" value="Genomic_DNA"/>
</dbReference>
<accession>A0ABP9IG11</accession>
<organism evidence="4 5">
    <name type="scientific">Yinghuangia aomiensis</name>
    <dbReference type="NCBI Taxonomy" id="676205"/>
    <lineage>
        <taxon>Bacteria</taxon>
        <taxon>Bacillati</taxon>
        <taxon>Actinomycetota</taxon>
        <taxon>Actinomycetes</taxon>
        <taxon>Kitasatosporales</taxon>
        <taxon>Streptomycetaceae</taxon>
        <taxon>Yinghuangia</taxon>
    </lineage>
</organism>
<dbReference type="PANTHER" id="PTHR21363:SF0">
    <property type="entry name" value="PREPHENATE DEHYDROGENASE [NADP(+)]"/>
    <property type="match status" value="1"/>
</dbReference>
<proteinExistence type="inferred from homology"/>
<dbReference type="NCBIfam" id="NF005112">
    <property type="entry name" value="PRK06545.2-4"/>
    <property type="match status" value="1"/>
</dbReference>